<dbReference type="RefSeq" id="WP_306829769.1">
    <property type="nucleotide sequence ID" value="NZ_JAUSRA010000001.1"/>
</dbReference>
<gene>
    <name evidence="1" type="ORF">J2S43_003127</name>
</gene>
<organism evidence="1 2">
    <name type="scientific">Catenuloplanes nepalensis</name>
    <dbReference type="NCBI Taxonomy" id="587533"/>
    <lineage>
        <taxon>Bacteria</taxon>
        <taxon>Bacillati</taxon>
        <taxon>Actinomycetota</taxon>
        <taxon>Actinomycetes</taxon>
        <taxon>Micromonosporales</taxon>
        <taxon>Micromonosporaceae</taxon>
        <taxon>Catenuloplanes</taxon>
    </lineage>
</organism>
<name>A0ABT9MT47_9ACTN</name>
<keyword evidence="2" id="KW-1185">Reference proteome</keyword>
<accession>A0ABT9MT47</accession>
<sequence length="79" mass="8482">MVFLRRWRRLPPVRQMPVRPAGIEAGPLAALVSAGAGRAPPAAAVPGYRLFSRALIIPAGMITWAQPRRRSPGGMSPAR</sequence>
<reference evidence="1 2" key="1">
    <citation type="submission" date="2023-07" db="EMBL/GenBank/DDBJ databases">
        <title>Sequencing the genomes of 1000 actinobacteria strains.</title>
        <authorList>
            <person name="Klenk H.-P."/>
        </authorList>
    </citation>
    <scope>NUCLEOTIDE SEQUENCE [LARGE SCALE GENOMIC DNA]</scope>
    <source>
        <strain evidence="1 2">DSM 44710</strain>
    </source>
</reference>
<dbReference type="EMBL" id="JAUSRA010000001">
    <property type="protein sequence ID" value="MDP9794615.1"/>
    <property type="molecule type" value="Genomic_DNA"/>
</dbReference>
<evidence type="ECO:0000313" key="2">
    <source>
        <dbReference type="Proteomes" id="UP001240984"/>
    </source>
</evidence>
<dbReference type="Proteomes" id="UP001240984">
    <property type="component" value="Unassembled WGS sequence"/>
</dbReference>
<evidence type="ECO:0000313" key="1">
    <source>
        <dbReference type="EMBL" id="MDP9794615.1"/>
    </source>
</evidence>
<protein>
    <submittedName>
        <fullName evidence="1">Uncharacterized protein</fullName>
    </submittedName>
</protein>
<comment type="caution">
    <text evidence="1">The sequence shown here is derived from an EMBL/GenBank/DDBJ whole genome shotgun (WGS) entry which is preliminary data.</text>
</comment>
<proteinExistence type="predicted"/>